<dbReference type="RefSeq" id="XP_503582.3">
    <property type="nucleotide sequence ID" value="XM_503582.3"/>
</dbReference>
<sequence>MLFPLEIWDIIITYADIDALVRLSGVSSYFLKSCEPYLETASRACFPWAQKSLLGEPDGSEGTWRLSALRIIAMRHLRPDFINPTGTQKNCKDTPLRRFPDFNSNDHTSRPFFYDATHTVIKGVPLDDVAKADAPPQANPAPAPSNSALIYPVGGDTLRGNRRSLWTSASEPTETEGHFYQVYSDLNGYYLKVYLEVIDKTTFKSRLFQVPIDDDTERPLDAVSAHNDRLFVTVAKRRSFLVFYFNPNTAKFYLVLRATGHYGMFTQNRVLADLNTIRVLSHEGYFFNYELHGLYTAPDFEPKTIIGFTSNSPKWSHFCYLSHPRSKLKSTRYVAWFADANDFDLRKNRQSLMCVVADLKEYRMWRVPMHCALLVVGLYHNTIGCWLLDKDMLVTPTRGRRKLLLEKTVAKWRSDPEEFWVIK</sequence>
<name>A0A1D8NH80_YARLL</name>
<dbReference type="EMBL" id="CP017557">
    <property type="protein sequence ID" value="AOW04987.1"/>
    <property type="molecule type" value="Genomic_DNA"/>
</dbReference>
<protein>
    <recommendedName>
        <fullName evidence="3">F-box domain-containing protein</fullName>
    </recommendedName>
</protein>
<reference evidence="1 2" key="1">
    <citation type="journal article" date="2016" name="PLoS ONE">
        <title>Sequence Assembly of Yarrowia lipolytica Strain W29/CLIB89 Shows Transposable Element Diversity.</title>
        <authorList>
            <person name="Magnan C."/>
            <person name="Yu J."/>
            <person name="Chang I."/>
            <person name="Jahn E."/>
            <person name="Kanomata Y."/>
            <person name="Wu J."/>
            <person name="Zeller M."/>
            <person name="Oakes M."/>
            <person name="Baldi P."/>
            <person name="Sandmeyer S."/>
        </authorList>
    </citation>
    <scope>NUCLEOTIDE SEQUENCE [LARGE SCALE GENOMIC DNA]</scope>
    <source>
        <strain evidence="2">CLIB89(W29)</strain>
    </source>
</reference>
<dbReference type="AlphaFoldDB" id="A0A1D8NH80"/>
<accession>A0A1D8NH80</accession>
<dbReference type="VEuPathDB" id="FungiDB:YALI0_E05379g"/>
<gene>
    <name evidence="1" type="ORF">YALI1_E06220g</name>
</gene>
<dbReference type="GeneID" id="2912313"/>
<dbReference type="VEuPathDB" id="FungiDB:YALI1_E06220g"/>
<evidence type="ECO:0000313" key="2">
    <source>
        <dbReference type="Proteomes" id="UP000182444"/>
    </source>
</evidence>
<organism evidence="1 2">
    <name type="scientific">Yarrowia lipolytica</name>
    <name type="common">Candida lipolytica</name>
    <dbReference type="NCBI Taxonomy" id="4952"/>
    <lineage>
        <taxon>Eukaryota</taxon>
        <taxon>Fungi</taxon>
        <taxon>Dikarya</taxon>
        <taxon>Ascomycota</taxon>
        <taxon>Saccharomycotina</taxon>
        <taxon>Dipodascomycetes</taxon>
        <taxon>Dipodascales</taxon>
        <taxon>Dipodascales incertae sedis</taxon>
        <taxon>Yarrowia</taxon>
    </lineage>
</organism>
<dbReference type="KEGG" id="yli:2912313"/>
<evidence type="ECO:0000313" key="1">
    <source>
        <dbReference type="EMBL" id="AOW04987.1"/>
    </source>
</evidence>
<evidence type="ECO:0008006" key="3">
    <source>
        <dbReference type="Google" id="ProtNLM"/>
    </source>
</evidence>
<dbReference type="Proteomes" id="UP000182444">
    <property type="component" value="Chromosome 1E"/>
</dbReference>
<proteinExistence type="predicted"/>